<comment type="similarity">
    <text evidence="8 9">Belongs to the TrpA family.</text>
</comment>
<dbReference type="InterPro" id="IPR002028">
    <property type="entry name" value="Trp_synthase_suA"/>
</dbReference>
<dbReference type="Gene3D" id="3.20.20.70">
    <property type="entry name" value="Aldolase class I"/>
    <property type="match status" value="1"/>
</dbReference>
<dbReference type="NCBIfam" id="TIGR00262">
    <property type="entry name" value="trpA"/>
    <property type="match status" value="1"/>
</dbReference>
<evidence type="ECO:0000256" key="9">
    <source>
        <dbReference type="RuleBase" id="RU003662"/>
    </source>
</evidence>
<evidence type="ECO:0008006" key="12">
    <source>
        <dbReference type="Google" id="ProtNLM"/>
    </source>
</evidence>
<reference evidence="10 11" key="1">
    <citation type="journal article" date="2024" name="Nat. Commun.">
        <title>Phylogenomics reveals the evolutionary origins of lichenization in chlorophyte algae.</title>
        <authorList>
            <person name="Puginier C."/>
            <person name="Libourel C."/>
            <person name="Otte J."/>
            <person name="Skaloud P."/>
            <person name="Haon M."/>
            <person name="Grisel S."/>
            <person name="Petersen M."/>
            <person name="Berrin J.G."/>
            <person name="Delaux P.M."/>
            <person name="Dal Grande F."/>
            <person name="Keller J."/>
        </authorList>
    </citation>
    <scope>NUCLEOTIDE SEQUENCE [LARGE SCALE GENOMIC DNA]</scope>
    <source>
        <strain evidence="10 11">SAG 2043</strain>
    </source>
</reference>
<accession>A0AAW1QF63</accession>
<dbReference type="GO" id="GO:0004834">
    <property type="term" value="F:tryptophan synthase activity"/>
    <property type="evidence" value="ECO:0007669"/>
    <property type="project" value="UniProtKB-EC"/>
</dbReference>
<comment type="pathway">
    <text evidence="1">Amino-acid biosynthesis; L-tryptophan biosynthesis; L-tryptophan from chorismate: step 5/5.</text>
</comment>
<dbReference type="PROSITE" id="PS00167">
    <property type="entry name" value="TRP_SYNTHASE_ALPHA"/>
    <property type="match status" value="1"/>
</dbReference>
<keyword evidence="3" id="KW-0028">Amino-acid biosynthesis</keyword>
<keyword evidence="4" id="KW-0822">Tryptophan biosynthesis</keyword>
<evidence type="ECO:0000256" key="4">
    <source>
        <dbReference type="ARBA" id="ARBA00022822"/>
    </source>
</evidence>
<evidence type="ECO:0000256" key="8">
    <source>
        <dbReference type="ARBA" id="ARBA00060788"/>
    </source>
</evidence>
<evidence type="ECO:0000256" key="3">
    <source>
        <dbReference type="ARBA" id="ARBA00022605"/>
    </source>
</evidence>
<dbReference type="CDD" id="cd04724">
    <property type="entry name" value="Tryptophan_synthase_alpha"/>
    <property type="match status" value="1"/>
</dbReference>
<comment type="catalytic activity">
    <reaction evidence="7">
        <text>(1S,2R)-1-C-(indol-3-yl)glycerol 3-phosphate + L-serine = D-glyceraldehyde 3-phosphate + L-tryptophan + H2O</text>
        <dbReference type="Rhea" id="RHEA:10532"/>
        <dbReference type="ChEBI" id="CHEBI:15377"/>
        <dbReference type="ChEBI" id="CHEBI:33384"/>
        <dbReference type="ChEBI" id="CHEBI:57912"/>
        <dbReference type="ChEBI" id="CHEBI:58866"/>
        <dbReference type="ChEBI" id="CHEBI:59776"/>
        <dbReference type="EC" id="4.2.1.20"/>
    </reaction>
</comment>
<proteinExistence type="inferred from homology"/>
<evidence type="ECO:0000256" key="6">
    <source>
        <dbReference type="ARBA" id="ARBA00023239"/>
    </source>
</evidence>
<dbReference type="Pfam" id="PF00290">
    <property type="entry name" value="Trp_syntA"/>
    <property type="match status" value="1"/>
</dbReference>
<evidence type="ECO:0000256" key="2">
    <source>
        <dbReference type="ARBA" id="ARBA00011270"/>
    </source>
</evidence>
<dbReference type="InterPro" id="IPR018204">
    <property type="entry name" value="Trp_synthase_alpha_AS"/>
</dbReference>
<evidence type="ECO:0000313" key="10">
    <source>
        <dbReference type="EMBL" id="KAK9820070.1"/>
    </source>
</evidence>
<keyword evidence="11" id="KW-1185">Reference proteome</keyword>
<gene>
    <name evidence="10" type="ORF">WJX72_005752</name>
</gene>
<evidence type="ECO:0000256" key="1">
    <source>
        <dbReference type="ARBA" id="ARBA00004733"/>
    </source>
</evidence>
<comment type="caution">
    <text evidence="10">The sequence shown here is derived from an EMBL/GenBank/DDBJ whole genome shotgun (WGS) entry which is preliminary data.</text>
</comment>
<evidence type="ECO:0000256" key="5">
    <source>
        <dbReference type="ARBA" id="ARBA00023141"/>
    </source>
</evidence>
<name>A0AAW1QF63_9CHLO</name>
<sequence length="258" mass="27522">MAELKEQGKTAFIPFLVAGDPDLNTTAAALRRLDELGADIIELGVPYSDPLADGPVIQAAAMRALERHTTLDKVLDMLRQTTPSLRAPIIMFTYYNPIMARGAEKFCKQIKEAGASGLLVPDIPLEETTEIRAIASAAGLELVLLTTPTTPRERMERIAKASQGFVYLVSVTGVTGQRVGMESRVEGLIDLLHGVTDKSVAVGFGVSGPDQARQIVSWGAEGVIVGSALVKTLGEAPSPQEGLQRMAELASSIRKSIQ</sequence>
<keyword evidence="6" id="KW-0456">Lyase</keyword>
<dbReference type="PANTHER" id="PTHR43406">
    <property type="entry name" value="TRYPTOPHAN SYNTHASE, ALPHA CHAIN"/>
    <property type="match status" value="1"/>
</dbReference>
<protein>
    <recommendedName>
        <fullName evidence="12">Tryptophan synthase alpha chain</fullName>
    </recommendedName>
</protein>
<evidence type="ECO:0000313" key="11">
    <source>
        <dbReference type="Proteomes" id="UP001489004"/>
    </source>
</evidence>
<dbReference type="InterPro" id="IPR011060">
    <property type="entry name" value="RibuloseP-bd_barrel"/>
</dbReference>
<organism evidence="10 11">
    <name type="scientific">[Myrmecia] bisecta</name>
    <dbReference type="NCBI Taxonomy" id="41462"/>
    <lineage>
        <taxon>Eukaryota</taxon>
        <taxon>Viridiplantae</taxon>
        <taxon>Chlorophyta</taxon>
        <taxon>core chlorophytes</taxon>
        <taxon>Trebouxiophyceae</taxon>
        <taxon>Trebouxiales</taxon>
        <taxon>Trebouxiaceae</taxon>
        <taxon>Myrmecia</taxon>
    </lineage>
</organism>
<dbReference type="Proteomes" id="UP001489004">
    <property type="component" value="Unassembled WGS sequence"/>
</dbReference>
<dbReference type="FunFam" id="3.20.20.70:FF:000107">
    <property type="entry name" value="Tryptophan synthase alpha chain, chloroplastic"/>
    <property type="match status" value="1"/>
</dbReference>
<dbReference type="GO" id="GO:0005829">
    <property type="term" value="C:cytosol"/>
    <property type="evidence" value="ECO:0007669"/>
    <property type="project" value="TreeGrafter"/>
</dbReference>
<comment type="subunit">
    <text evidence="2">Tetramer of two alpha and two beta chains.</text>
</comment>
<dbReference type="AlphaFoldDB" id="A0AAW1QF63"/>
<dbReference type="SUPFAM" id="SSF51366">
    <property type="entry name" value="Ribulose-phoshate binding barrel"/>
    <property type="match status" value="1"/>
</dbReference>
<dbReference type="HAMAP" id="MF_00131">
    <property type="entry name" value="Trp_synth_alpha"/>
    <property type="match status" value="1"/>
</dbReference>
<dbReference type="EMBL" id="JALJOR010000003">
    <property type="protein sequence ID" value="KAK9820070.1"/>
    <property type="molecule type" value="Genomic_DNA"/>
</dbReference>
<dbReference type="InterPro" id="IPR013785">
    <property type="entry name" value="Aldolase_TIM"/>
</dbReference>
<dbReference type="PANTHER" id="PTHR43406:SF1">
    <property type="entry name" value="TRYPTOPHAN SYNTHASE ALPHA CHAIN, CHLOROPLASTIC"/>
    <property type="match status" value="1"/>
</dbReference>
<keyword evidence="5" id="KW-0057">Aromatic amino acid biosynthesis</keyword>
<evidence type="ECO:0000256" key="7">
    <source>
        <dbReference type="ARBA" id="ARBA00049047"/>
    </source>
</evidence>